<dbReference type="Proteomes" id="UP000436088">
    <property type="component" value="Unassembled WGS sequence"/>
</dbReference>
<protein>
    <recommendedName>
        <fullName evidence="5">GAG-pre-integrase domain-containing protein</fullName>
    </recommendedName>
</protein>
<evidence type="ECO:0000259" key="2">
    <source>
        <dbReference type="Pfam" id="PF14244"/>
    </source>
</evidence>
<organism evidence="3 4">
    <name type="scientific">Hibiscus syriacus</name>
    <name type="common">Rose of Sharon</name>
    <dbReference type="NCBI Taxonomy" id="106335"/>
    <lineage>
        <taxon>Eukaryota</taxon>
        <taxon>Viridiplantae</taxon>
        <taxon>Streptophyta</taxon>
        <taxon>Embryophyta</taxon>
        <taxon>Tracheophyta</taxon>
        <taxon>Spermatophyta</taxon>
        <taxon>Magnoliopsida</taxon>
        <taxon>eudicotyledons</taxon>
        <taxon>Gunneridae</taxon>
        <taxon>Pentapetalae</taxon>
        <taxon>rosids</taxon>
        <taxon>malvids</taxon>
        <taxon>Malvales</taxon>
        <taxon>Malvaceae</taxon>
        <taxon>Malvoideae</taxon>
        <taxon>Hibiscus</taxon>
    </lineage>
</organism>
<dbReference type="Pfam" id="PF14244">
    <property type="entry name" value="Retrotran_gag_3"/>
    <property type="match status" value="1"/>
</dbReference>
<reference evidence="3" key="1">
    <citation type="submission" date="2019-09" db="EMBL/GenBank/DDBJ databases">
        <title>Draft genome information of white flower Hibiscus syriacus.</title>
        <authorList>
            <person name="Kim Y.-M."/>
        </authorList>
    </citation>
    <scope>NUCLEOTIDE SEQUENCE [LARGE SCALE GENOMIC DNA]</scope>
    <source>
        <tissue evidence="3">Leaf</tissue>
    </source>
</reference>
<dbReference type="Pfam" id="PF13976">
    <property type="entry name" value="gag_pre-integrs"/>
    <property type="match status" value="1"/>
</dbReference>
<dbReference type="EMBL" id="VEPZ02001215">
    <property type="protein sequence ID" value="KAE8686564.1"/>
    <property type="molecule type" value="Genomic_DNA"/>
</dbReference>
<dbReference type="AlphaFoldDB" id="A0A6A2Z3K8"/>
<keyword evidence="4" id="KW-1185">Reference proteome</keyword>
<gene>
    <name evidence="3" type="ORF">F3Y22_tig00111059pilonHSYRG00292</name>
</gene>
<feature type="domain" description="Retrotransposon Copia-like N-terminal" evidence="2">
    <location>
        <begin position="20"/>
        <end position="66"/>
    </location>
</feature>
<dbReference type="PANTHER" id="PTHR37610">
    <property type="entry name" value="CCHC-TYPE DOMAIN-CONTAINING PROTEIN"/>
    <property type="match status" value="1"/>
</dbReference>
<dbReference type="InterPro" id="IPR029472">
    <property type="entry name" value="Copia-like_N"/>
</dbReference>
<dbReference type="InterPro" id="IPR025724">
    <property type="entry name" value="GAG-pre-integrase_dom"/>
</dbReference>
<dbReference type="PANTHER" id="PTHR37610:SF97">
    <property type="entry name" value="RETROTRANSPOSON GAG DOMAIN-CONTAINING PROTEIN"/>
    <property type="match status" value="1"/>
</dbReference>
<name>A0A6A2Z3K8_HIBSY</name>
<proteinExistence type="predicted"/>
<evidence type="ECO:0000259" key="1">
    <source>
        <dbReference type="Pfam" id="PF13976"/>
    </source>
</evidence>
<evidence type="ECO:0000313" key="4">
    <source>
        <dbReference type="Proteomes" id="UP000436088"/>
    </source>
</evidence>
<comment type="caution">
    <text evidence="3">The sequence shown here is derived from an EMBL/GenBank/DDBJ whole genome shotgun (WGS) entry which is preliminary data.</text>
</comment>
<sequence length="664" mass="74316">MVEPSNDSFDNGANPYYLYQSDNPGMILVSQLLFNDNFHSWKRSMMLTLSAKNKLGFVDGSIQAPDPSMVNWFNAWTRANNLVNSWLLNSLSKDIAASLLYHTTAAEIWKDLVDRFQQANVPHLFHLKKRLCELVQDKLSLSNYYTQLKIVWDELFSIRQLCSCLQCNCGGVQRMLAEQQQEQVIQLLMGLIESYAHIRGQILLMDPLPPISKVFSLIVQEEHQRNIQYSHPISEPTFAVKSHPSTNTRKNRPLCSHCNLLGHTKDRCYKLIGCPPGYNSKNWSSSTSSRGKSSQVIHTNSVASQQSSPAVTEAFTPEQCQQLIAMLTSQLQSASSLDIPTTSINTAMQDFQFNLLLVSALLNFSNLSVLFCKTNCLIQDLHRVIGKGELVQGLYLLQMSSFNSNISCNTVSSSLSSDWHNRLGHPSIHVMHLLKDVLLLKNIPLEHADLNGGASFGSNNSISDALLGSTDSNNNASLEHVESHADVSSDSTASTDEISIPVRGSSRTIQKPFYLQHYYCNNVSSKCLYPIESFVSSSKLSTDKPAESPMLLSSKLSANEGELLPDSQEYRRLIGRLLYLTNTRPYIVHTIHLLSQFVSSPRLPHMIALKHLLAYIKSSPGLDAPQLVFVPSLATVWYPGNRRNRLLLADLLARLNIKLWLHVN</sequence>
<evidence type="ECO:0008006" key="5">
    <source>
        <dbReference type="Google" id="ProtNLM"/>
    </source>
</evidence>
<feature type="domain" description="GAG-pre-integrase" evidence="1">
    <location>
        <begin position="393"/>
        <end position="445"/>
    </location>
</feature>
<evidence type="ECO:0000313" key="3">
    <source>
        <dbReference type="EMBL" id="KAE8686564.1"/>
    </source>
</evidence>
<accession>A0A6A2Z3K8</accession>